<dbReference type="Gene3D" id="3.40.1280.10">
    <property type="match status" value="1"/>
</dbReference>
<dbReference type="InterPro" id="IPR029064">
    <property type="entry name" value="Ribosomal_eL30-like_sf"/>
</dbReference>
<protein>
    <submittedName>
        <fullName evidence="6">RNA methyltransferase, TrmH family</fullName>
    </submittedName>
</protein>
<keyword evidence="3 6" id="KW-0808">Transferase</keyword>
<evidence type="ECO:0000256" key="1">
    <source>
        <dbReference type="ARBA" id="ARBA00007228"/>
    </source>
</evidence>
<dbReference type="Proteomes" id="UP000017081">
    <property type="component" value="Unassembled WGS sequence"/>
</dbReference>
<dbReference type="PATRIC" id="fig|1319815.3.peg.262"/>
<feature type="domain" description="tRNA/rRNA methyltransferase SpoU type" evidence="4">
    <location>
        <begin position="106"/>
        <end position="245"/>
    </location>
</feature>
<dbReference type="PANTHER" id="PTHR43191:SF2">
    <property type="entry name" value="RRNA METHYLTRANSFERASE 3, MITOCHONDRIAL"/>
    <property type="match status" value="1"/>
</dbReference>
<evidence type="ECO:0000259" key="4">
    <source>
        <dbReference type="Pfam" id="PF00588"/>
    </source>
</evidence>
<dbReference type="Pfam" id="PF00588">
    <property type="entry name" value="SpoU_methylase"/>
    <property type="match status" value="1"/>
</dbReference>
<dbReference type="Pfam" id="PF22435">
    <property type="entry name" value="MRM3-like_sub_bind"/>
    <property type="match status" value="1"/>
</dbReference>
<feature type="domain" description="MRM3-like substrate binding" evidence="5">
    <location>
        <begin position="9"/>
        <end position="89"/>
    </location>
</feature>
<proteinExistence type="inferred from homology"/>
<dbReference type="eggNOG" id="COG0566">
    <property type="taxonomic scope" value="Bacteria"/>
</dbReference>
<dbReference type="Gene3D" id="3.30.1330.30">
    <property type="match status" value="1"/>
</dbReference>
<comment type="similarity">
    <text evidence="1">Belongs to the class IV-like SAM-binding methyltransferase superfamily. RNA methyltransferase TrmH family.</text>
</comment>
<dbReference type="GO" id="GO:0003723">
    <property type="term" value="F:RNA binding"/>
    <property type="evidence" value="ECO:0007669"/>
    <property type="project" value="InterPro"/>
</dbReference>
<accession>U7VFA7</accession>
<evidence type="ECO:0000313" key="7">
    <source>
        <dbReference type="Proteomes" id="UP000017081"/>
    </source>
</evidence>
<dbReference type="CDD" id="cd18095">
    <property type="entry name" value="SpoU-like_rRNA-MTase"/>
    <property type="match status" value="1"/>
</dbReference>
<dbReference type="InterPro" id="IPR051259">
    <property type="entry name" value="rRNA_Methyltransferase"/>
</dbReference>
<sequence length="254" mass="28852">MDIITSKDNELFKSLKKLKAKKYRELDKLFLAEGRKFLEFEEIPKVIIFKEGVSEESIKLSEKFQCKKIILSEKLFKELSSQENSQGVIICYNSKEQKLDYLDKNIVVLNRVADPGNLGTIIRVADAAGFKDIILTKGSVDCYNEKTVRSSMGSILSINIYYLEEEDTIHLLKEKGYKIIATALEKDSIPYTKMRLEEKNAFVFGNEGDGISQNILLKSDEKVIIPIYGSAESLNVAMATGIILYDVRNRLDNK</sequence>
<dbReference type="InterPro" id="IPR029028">
    <property type="entry name" value="Alpha/beta_knot_MTases"/>
</dbReference>
<dbReference type="SUPFAM" id="SSF55315">
    <property type="entry name" value="L30e-like"/>
    <property type="match status" value="1"/>
</dbReference>
<name>U7VFA7_9FUSO</name>
<organism evidence="6 7">
    <name type="scientific">Cetobacterium somerae ATCC BAA-474</name>
    <dbReference type="NCBI Taxonomy" id="1319815"/>
    <lineage>
        <taxon>Bacteria</taxon>
        <taxon>Fusobacteriati</taxon>
        <taxon>Fusobacteriota</taxon>
        <taxon>Fusobacteriia</taxon>
        <taxon>Fusobacteriales</taxon>
        <taxon>Fusobacteriaceae</taxon>
        <taxon>Cetobacterium</taxon>
    </lineage>
</organism>
<dbReference type="HOGENOM" id="CLU_021322_3_2_0"/>
<evidence type="ECO:0000313" key="6">
    <source>
        <dbReference type="EMBL" id="ERT69814.1"/>
    </source>
</evidence>
<dbReference type="RefSeq" id="WP_023049823.1">
    <property type="nucleotide sequence ID" value="NZ_CP173065.2"/>
</dbReference>
<dbReference type="SUPFAM" id="SSF75217">
    <property type="entry name" value="alpha/beta knot"/>
    <property type="match status" value="1"/>
</dbReference>
<dbReference type="InterPro" id="IPR053888">
    <property type="entry name" value="MRM3-like_sub_bind"/>
</dbReference>
<dbReference type="InterPro" id="IPR001537">
    <property type="entry name" value="SpoU_MeTrfase"/>
</dbReference>
<dbReference type="GO" id="GO:0032259">
    <property type="term" value="P:methylation"/>
    <property type="evidence" value="ECO:0007669"/>
    <property type="project" value="UniProtKB-KW"/>
</dbReference>
<reference evidence="6 7" key="1">
    <citation type="submission" date="2013-08" db="EMBL/GenBank/DDBJ databases">
        <authorList>
            <person name="Weinstock G."/>
            <person name="Sodergren E."/>
            <person name="Wylie T."/>
            <person name="Fulton L."/>
            <person name="Fulton R."/>
            <person name="Fronick C."/>
            <person name="O'Laughlin M."/>
            <person name="Godfrey J."/>
            <person name="Miner T."/>
            <person name="Herter B."/>
            <person name="Appelbaum E."/>
            <person name="Cordes M."/>
            <person name="Lek S."/>
            <person name="Wollam A."/>
            <person name="Pepin K.H."/>
            <person name="Palsikar V.B."/>
            <person name="Mitreva M."/>
            <person name="Wilson R.K."/>
        </authorList>
    </citation>
    <scope>NUCLEOTIDE SEQUENCE [LARGE SCALE GENOMIC DNA]</scope>
    <source>
        <strain evidence="6 7">ATCC BAA-474</strain>
    </source>
</reference>
<comment type="caution">
    <text evidence="6">The sequence shown here is derived from an EMBL/GenBank/DDBJ whole genome shotgun (WGS) entry which is preliminary data.</text>
</comment>
<dbReference type="GO" id="GO:0006396">
    <property type="term" value="P:RNA processing"/>
    <property type="evidence" value="ECO:0007669"/>
    <property type="project" value="InterPro"/>
</dbReference>
<dbReference type="STRING" id="1319815.HMPREF0202_00274"/>
<evidence type="ECO:0000256" key="3">
    <source>
        <dbReference type="ARBA" id="ARBA00022679"/>
    </source>
</evidence>
<evidence type="ECO:0000256" key="2">
    <source>
        <dbReference type="ARBA" id="ARBA00022603"/>
    </source>
</evidence>
<dbReference type="AlphaFoldDB" id="U7VFA7"/>
<gene>
    <name evidence="6" type="ORF">HMPREF0202_00274</name>
</gene>
<dbReference type="EMBL" id="AXZF01000011">
    <property type="protein sequence ID" value="ERT69814.1"/>
    <property type="molecule type" value="Genomic_DNA"/>
</dbReference>
<dbReference type="GO" id="GO:0008173">
    <property type="term" value="F:RNA methyltransferase activity"/>
    <property type="evidence" value="ECO:0007669"/>
    <property type="project" value="InterPro"/>
</dbReference>
<dbReference type="InterPro" id="IPR029026">
    <property type="entry name" value="tRNA_m1G_MTases_N"/>
</dbReference>
<keyword evidence="7" id="KW-1185">Reference proteome</keyword>
<keyword evidence="2 6" id="KW-0489">Methyltransferase</keyword>
<dbReference type="PANTHER" id="PTHR43191">
    <property type="entry name" value="RRNA METHYLTRANSFERASE 3"/>
    <property type="match status" value="1"/>
</dbReference>
<evidence type="ECO:0000259" key="5">
    <source>
        <dbReference type="Pfam" id="PF22435"/>
    </source>
</evidence>